<accession>A0AAN6YRT8</accession>
<keyword evidence="4" id="KW-1185">Reference proteome</keyword>
<comment type="caution">
    <text evidence="3">The sequence shown here is derived from an EMBL/GenBank/DDBJ whole genome shotgun (WGS) entry which is preliminary data.</text>
</comment>
<dbReference type="EMBL" id="MU865565">
    <property type="protein sequence ID" value="KAK4221277.1"/>
    <property type="molecule type" value="Genomic_DNA"/>
</dbReference>
<gene>
    <name evidence="3" type="ORF">QBC38DRAFT_135079</name>
</gene>
<proteinExistence type="inferred from homology"/>
<evidence type="ECO:0000313" key="4">
    <source>
        <dbReference type="Proteomes" id="UP001301958"/>
    </source>
</evidence>
<sequence>MGDQGAGGGIESHMPTHRRQESNEEPIPTETAPETRNPPAEPEPQASLQLPQDLPRGQRELEEDGSERAPVVPATPALSRNPSSCSTSSNSKPSQEYLTAQPPPPERRPSPSPHHSPPPNRPLEPPVTKMTLSELDVTKIIHNPKLRHDINYDPELHFRPNLDGEKGRRKQEKANQFWTALLDQLNLFVMDRDTFYARHGDGDWCLPILLRAVRDIIETLVPQRDRELLNEGLNVDLLMQQFNRGVADLEKLASWLSAVLKLHCAPMRDEWVDEMYQELSNGNRNNDTTELVKGMRSLLMVLEAMKLDVANHQIRCLRPVLIEDTVHFEQRFFIKKIESQKLSIAPAQMWYRAAKEHTERLRAETPAPPYMSAFSDMGVFFEALCKLILPSTQTDTTPPTFVFDEDRIIKLRSDLYDSICLEICMRKYEELERLSRVTMPAQASSRIGSFLNEERPTSNRFSGDFNFAAPMKSRPSSLAFSDRGSNFSSPRSSGCLFTQPSTEFTDSRSKVSELYNALLALLHTAPPAANPVQRWKCLAESVSIQILRTVNAPLSLPGFEHTVAAAVSDVHSEAFRTVEEHFHQRLLADVAKRVGEFRNLSAVALFSVATGPRIPIHARNGVFGDNVGPRDPREEAGIDDMAVRVAHLGILHWRVWGTLAYEDDIEDEMQLDDVGSE</sequence>
<reference evidence="3" key="1">
    <citation type="journal article" date="2023" name="Mol. Phylogenet. Evol.">
        <title>Genome-scale phylogeny and comparative genomics of the fungal order Sordariales.</title>
        <authorList>
            <person name="Hensen N."/>
            <person name="Bonometti L."/>
            <person name="Westerberg I."/>
            <person name="Brannstrom I.O."/>
            <person name="Guillou S."/>
            <person name="Cros-Aarteil S."/>
            <person name="Calhoun S."/>
            <person name="Haridas S."/>
            <person name="Kuo A."/>
            <person name="Mondo S."/>
            <person name="Pangilinan J."/>
            <person name="Riley R."/>
            <person name="LaButti K."/>
            <person name="Andreopoulos B."/>
            <person name="Lipzen A."/>
            <person name="Chen C."/>
            <person name="Yan M."/>
            <person name="Daum C."/>
            <person name="Ng V."/>
            <person name="Clum A."/>
            <person name="Steindorff A."/>
            <person name="Ohm R.A."/>
            <person name="Martin F."/>
            <person name="Silar P."/>
            <person name="Natvig D.O."/>
            <person name="Lalanne C."/>
            <person name="Gautier V."/>
            <person name="Ament-Velasquez S.L."/>
            <person name="Kruys A."/>
            <person name="Hutchinson M.I."/>
            <person name="Powell A.J."/>
            <person name="Barry K."/>
            <person name="Miller A.N."/>
            <person name="Grigoriev I.V."/>
            <person name="Debuchy R."/>
            <person name="Gladieux P."/>
            <person name="Hiltunen Thoren M."/>
            <person name="Johannesson H."/>
        </authorList>
    </citation>
    <scope>NUCLEOTIDE SEQUENCE</scope>
    <source>
        <strain evidence="3">CBS 990.96</strain>
    </source>
</reference>
<dbReference type="PANTHER" id="PTHR12832:SF11">
    <property type="entry name" value="LD23868P"/>
    <property type="match status" value="1"/>
</dbReference>
<dbReference type="Proteomes" id="UP001301958">
    <property type="component" value="Unassembled WGS sequence"/>
</dbReference>
<organism evidence="3 4">
    <name type="scientific">Podospora fimiseda</name>
    <dbReference type="NCBI Taxonomy" id="252190"/>
    <lineage>
        <taxon>Eukaryota</taxon>
        <taxon>Fungi</taxon>
        <taxon>Dikarya</taxon>
        <taxon>Ascomycota</taxon>
        <taxon>Pezizomycotina</taxon>
        <taxon>Sordariomycetes</taxon>
        <taxon>Sordariomycetidae</taxon>
        <taxon>Sordariales</taxon>
        <taxon>Podosporaceae</taxon>
        <taxon>Podospora</taxon>
    </lineage>
</organism>
<dbReference type="InterPro" id="IPR008862">
    <property type="entry name" value="Tcp11"/>
</dbReference>
<feature type="compositionally biased region" description="Low complexity" evidence="2">
    <location>
        <begin position="25"/>
        <end position="35"/>
    </location>
</feature>
<evidence type="ECO:0000256" key="1">
    <source>
        <dbReference type="ARBA" id="ARBA00010954"/>
    </source>
</evidence>
<evidence type="ECO:0000256" key="2">
    <source>
        <dbReference type="SAM" id="MobiDB-lite"/>
    </source>
</evidence>
<comment type="similarity">
    <text evidence="1">Belongs to the TCP11 family.</text>
</comment>
<dbReference type="GO" id="GO:0010737">
    <property type="term" value="P:protein kinase A signaling"/>
    <property type="evidence" value="ECO:0007669"/>
    <property type="project" value="TreeGrafter"/>
</dbReference>
<feature type="region of interest" description="Disordered" evidence="2">
    <location>
        <begin position="1"/>
        <end position="127"/>
    </location>
</feature>
<dbReference type="Pfam" id="PF05794">
    <property type="entry name" value="Tcp11"/>
    <property type="match status" value="1"/>
</dbReference>
<feature type="compositionally biased region" description="Pro residues" evidence="2">
    <location>
        <begin position="110"/>
        <end position="125"/>
    </location>
</feature>
<dbReference type="PANTHER" id="PTHR12832">
    <property type="entry name" value="TESTIS-SPECIFIC PROTEIN PBS13 T-COMPLEX 11"/>
    <property type="match status" value="1"/>
</dbReference>
<evidence type="ECO:0000313" key="3">
    <source>
        <dbReference type="EMBL" id="KAK4221277.1"/>
    </source>
</evidence>
<feature type="compositionally biased region" description="Gly residues" evidence="2">
    <location>
        <begin position="1"/>
        <end position="10"/>
    </location>
</feature>
<feature type="compositionally biased region" description="Low complexity" evidence="2">
    <location>
        <begin position="79"/>
        <end position="94"/>
    </location>
</feature>
<reference evidence="3" key="2">
    <citation type="submission" date="2023-05" db="EMBL/GenBank/DDBJ databases">
        <authorList>
            <consortium name="Lawrence Berkeley National Laboratory"/>
            <person name="Steindorff A."/>
            <person name="Hensen N."/>
            <person name="Bonometti L."/>
            <person name="Westerberg I."/>
            <person name="Brannstrom I.O."/>
            <person name="Guillou S."/>
            <person name="Cros-Aarteil S."/>
            <person name="Calhoun S."/>
            <person name="Haridas S."/>
            <person name="Kuo A."/>
            <person name="Mondo S."/>
            <person name="Pangilinan J."/>
            <person name="Riley R."/>
            <person name="Labutti K."/>
            <person name="Andreopoulos B."/>
            <person name="Lipzen A."/>
            <person name="Chen C."/>
            <person name="Yanf M."/>
            <person name="Daum C."/>
            <person name="Ng V."/>
            <person name="Clum A."/>
            <person name="Ohm R."/>
            <person name="Martin F."/>
            <person name="Silar P."/>
            <person name="Natvig D."/>
            <person name="Lalanne C."/>
            <person name="Gautier V."/>
            <person name="Ament-Velasquez S.L."/>
            <person name="Kruys A."/>
            <person name="Hutchinson M.I."/>
            <person name="Powell A.J."/>
            <person name="Barry K."/>
            <person name="Miller A.N."/>
            <person name="Grigoriev I.V."/>
            <person name="Debuchy R."/>
            <person name="Gladieux P."/>
            <person name="Thoren M.H."/>
            <person name="Johannesson H."/>
        </authorList>
    </citation>
    <scope>NUCLEOTIDE SEQUENCE</scope>
    <source>
        <strain evidence="3">CBS 990.96</strain>
    </source>
</reference>
<protein>
    <submittedName>
        <fullName evidence="3">Protein SOK1</fullName>
    </submittedName>
</protein>
<name>A0AAN6YRT8_9PEZI</name>
<dbReference type="AlphaFoldDB" id="A0AAN6YRT8"/>